<dbReference type="PROSITE" id="PS50048">
    <property type="entry name" value="ZN2_CY6_FUNGAL_2"/>
    <property type="match status" value="1"/>
</dbReference>
<dbReference type="PANTHER" id="PTHR31668">
    <property type="entry name" value="GLUCOSE TRANSPORT TRANSCRIPTION REGULATOR RGT1-RELATED-RELATED"/>
    <property type="match status" value="1"/>
</dbReference>
<dbReference type="CDD" id="cd12148">
    <property type="entry name" value="fungal_TF_MHR"/>
    <property type="match status" value="1"/>
</dbReference>
<feature type="compositionally biased region" description="Polar residues" evidence="6">
    <location>
        <begin position="1"/>
        <end position="11"/>
    </location>
</feature>
<dbReference type="SMART" id="SM00066">
    <property type="entry name" value="GAL4"/>
    <property type="match status" value="1"/>
</dbReference>
<organism evidence="8 9">
    <name type="scientific">Blastomyces silverae</name>
    <dbReference type="NCBI Taxonomy" id="2060906"/>
    <lineage>
        <taxon>Eukaryota</taxon>
        <taxon>Fungi</taxon>
        <taxon>Dikarya</taxon>
        <taxon>Ascomycota</taxon>
        <taxon>Pezizomycotina</taxon>
        <taxon>Eurotiomycetes</taxon>
        <taxon>Eurotiomycetidae</taxon>
        <taxon>Onygenales</taxon>
        <taxon>Ajellomycetaceae</taxon>
        <taxon>Blastomyces</taxon>
    </lineage>
</organism>
<evidence type="ECO:0000256" key="2">
    <source>
        <dbReference type="ARBA" id="ARBA00023015"/>
    </source>
</evidence>
<keyword evidence="1" id="KW-0479">Metal-binding</keyword>
<dbReference type="GO" id="GO:0001080">
    <property type="term" value="P:nitrogen catabolite activation of transcription from RNA polymerase II promoter"/>
    <property type="evidence" value="ECO:0007669"/>
    <property type="project" value="TreeGrafter"/>
</dbReference>
<dbReference type="AlphaFoldDB" id="A0A0H1B729"/>
<keyword evidence="3" id="KW-0238">DNA-binding</keyword>
<dbReference type="STRING" id="2060906.A0A0H1B729"/>
<dbReference type="GO" id="GO:0000981">
    <property type="term" value="F:DNA-binding transcription factor activity, RNA polymerase II-specific"/>
    <property type="evidence" value="ECO:0007669"/>
    <property type="project" value="InterPro"/>
</dbReference>
<dbReference type="SMART" id="SM00906">
    <property type="entry name" value="Fungal_trans"/>
    <property type="match status" value="1"/>
</dbReference>
<name>A0A0H1B729_9EURO</name>
<dbReference type="Pfam" id="PF04082">
    <property type="entry name" value="Fungal_trans"/>
    <property type="match status" value="1"/>
</dbReference>
<dbReference type="OrthoDB" id="3034343at2759"/>
<dbReference type="GO" id="GO:0003677">
    <property type="term" value="F:DNA binding"/>
    <property type="evidence" value="ECO:0007669"/>
    <property type="project" value="UniProtKB-KW"/>
</dbReference>
<evidence type="ECO:0000256" key="3">
    <source>
        <dbReference type="ARBA" id="ARBA00023125"/>
    </source>
</evidence>
<dbReference type="InterPro" id="IPR036864">
    <property type="entry name" value="Zn2-C6_fun-type_DNA-bd_sf"/>
</dbReference>
<dbReference type="CDD" id="cd00067">
    <property type="entry name" value="GAL4"/>
    <property type="match status" value="1"/>
</dbReference>
<evidence type="ECO:0000256" key="1">
    <source>
        <dbReference type="ARBA" id="ARBA00022723"/>
    </source>
</evidence>
<dbReference type="InterPro" id="IPR001138">
    <property type="entry name" value="Zn2Cys6_DnaBD"/>
</dbReference>
<dbReference type="GO" id="GO:0008270">
    <property type="term" value="F:zinc ion binding"/>
    <property type="evidence" value="ECO:0007669"/>
    <property type="project" value="InterPro"/>
</dbReference>
<evidence type="ECO:0000313" key="9">
    <source>
        <dbReference type="Proteomes" id="UP000053573"/>
    </source>
</evidence>
<dbReference type="InterPro" id="IPR050797">
    <property type="entry name" value="Carb_Metab_Trans_Reg"/>
</dbReference>
<evidence type="ECO:0000256" key="4">
    <source>
        <dbReference type="ARBA" id="ARBA00023163"/>
    </source>
</evidence>
<evidence type="ECO:0000259" key="7">
    <source>
        <dbReference type="PROSITE" id="PS50048"/>
    </source>
</evidence>
<dbReference type="GO" id="GO:0006351">
    <property type="term" value="P:DNA-templated transcription"/>
    <property type="evidence" value="ECO:0007669"/>
    <property type="project" value="InterPro"/>
</dbReference>
<protein>
    <recommendedName>
        <fullName evidence="7">Zn(2)-C6 fungal-type domain-containing protein</fullName>
    </recommendedName>
</protein>
<feature type="domain" description="Zn(2)-C6 fungal-type" evidence="7">
    <location>
        <begin position="27"/>
        <end position="59"/>
    </location>
</feature>
<reference evidence="9" key="1">
    <citation type="journal article" date="2015" name="PLoS Genet.">
        <title>The dynamic genome and transcriptome of the human fungal pathogen Blastomyces and close relative Emmonsia.</title>
        <authorList>
            <person name="Munoz J.F."/>
            <person name="Gauthier G.M."/>
            <person name="Desjardins C.A."/>
            <person name="Gallo J.E."/>
            <person name="Holder J."/>
            <person name="Sullivan T.D."/>
            <person name="Marty A.J."/>
            <person name="Carmen J.C."/>
            <person name="Chen Z."/>
            <person name="Ding L."/>
            <person name="Gujja S."/>
            <person name="Magrini V."/>
            <person name="Misas E."/>
            <person name="Mitreva M."/>
            <person name="Priest M."/>
            <person name="Saif S."/>
            <person name="Whiston E.A."/>
            <person name="Young S."/>
            <person name="Zeng Q."/>
            <person name="Goldman W.E."/>
            <person name="Mardis E.R."/>
            <person name="Taylor J.W."/>
            <person name="McEwen J.G."/>
            <person name="Clay O.K."/>
            <person name="Klein B.S."/>
            <person name="Cuomo C.A."/>
        </authorList>
    </citation>
    <scope>NUCLEOTIDE SEQUENCE [LARGE SCALE GENOMIC DNA]</scope>
    <source>
        <strain evidence="9">UAMH 139</strain>
    </source>
</reference>
<dbReference type="GO" id="GO:0005634">
    <property type="term" value="C:nucleus"/>
    <property type="evidence" value="ECO:0007669"/>
    <property type="project" value="TreeGrafter"/>
</dbReference>
<accession>A0A0H1B729</accession>
<feature type="region of interest" description="Disordered" evidence="6">
    <location>
        <begin position="63"/>
        <end position="131"/>
    </location>
</feature>
<keyword evidence="2" id="KW-0805">Transcription regulation</keyword>
<dbReference type="PROSITE" id="PS00463">
    <property type="entry name" value="ZN2_CY6_FUNGAL_1"/>
    <property type="match status" value="1"/>
</dbReference>
<evidence type="ECO:0000256" key="6">
    <source>
        <dbReference type="SAM" id="MobiDB-lite"/>
    </source>
</evidence>
<keyword evidence="4" id="KW-0804">Transcription</keyword>
<dbReference type="SUPFAM" id="SSF57701">
    <property type="entry name" value="Zn2/Cys6 DNA-binding domain"/>
    <property type="match status" value="1"/>
</dbReference>
<dbReference type="PANTHER" id="PTHR31668:SF10">
    <property type="entry name" value="ZN(II)2CYS6 TRANSCRIPTION FACTOR (EUROFUNG)"/>
    <property type="match status" value="1"/>
</dbReference>
<dbReference type="Gene3D" id="4.10.240.10">
    <property type="entry name" value="Zn(2)-C6 fungal-type DNA-binding domain"/>
    <property type="match status" value="1"/>
</dbReference>
<gene>
    <name evidence="8" type="ORF">EMPG_17250</name>
</gene>
<dbReference type="Proteomes" id="UP000053573">
    <property type="component" value="Unassembled WGS sequence"/>
</dbReference>
<evidence type="ECO:0000256" key="5">
    <source>
        <dbReference type="ARBA" id="ARBA00023242"/>
    </source>
</evidence>
<evidence type="ECO:0000313" key="8">
    <source>
        <dbReference type="EMBL" id="KLJ07269.1"/>
    </source>
</evidence>
<dbReference type="EMBL" id="LDEV01002861">
    <property type="protein sequence ID" value="KLJ07269.1"/>
    <property type="molecule type" value="Genomic_DNA"/>
</dbReference>
<comment type="caution">
    <text evidence="8">The sequence shown here is derived from an EMBL/GenBank/DDBJ whole genome shotgun (WGS) entry which is preliminary data.</text>
</comment>
<feature type="compositionally biased region" description="Basic residues" evidence="6">
    <location>
        <begin position="63"/>
        <end position="84"/>
    </location>
</feature>
<dbReference type="InterPro" id="IPR007219">
    <property type="entry name" value="XnlR_reg_dom"/>
</dbReference>
<proteinExistence type="predicted"/>
<feature type="region of interest" description="Disordered" evidence="6">
    <location>
        <begin position="1"/>
        <end position="24"/>
    </location>
</feature>
<keyword evidence="9" id="KW-1185">Reference proteome</keyword>
<keyword evidence="5" id="KW-0539">Nucleus</keyword>
<sequence>MDRGCSGQSPAESGAGGRPYRSHSHPACLACRKRKSRCITRDAADNCAMCKVHGTECLFPQQRHKIPSHRPSHSARKSLSKARRSRDNLSRAIVADQNSSPYAGPTEIHSSFPVGYAASQSPGHHDDQDEEQPRCVGIFADGGNKGSHIVSPTMADDSEILESYVTATAEPNGRRLVRVAPSTDASIRTARPVLFATVPRRPPGVMSHTTRISERCDLIEKFIEPHAEDLVDLFFAKANICLPILDEESFRHTYLNHQRKISPALLSTIYASALIYWHDSPKLRNIRCPDVNFIWAQSCEAVHSEMFLSPGMSTVMALMLDVCGRPSTTMLGNGGLIGLAVALSNALGLHRDPSDWNIPTSEKQLRIRMWRMIVVHDRWCSLAYGTPMQIHRAQHDVPIPNAEDLCPPGASPSHTAATSVFISLITLTDVLGRYLEYIYHVAKTSPDPFEMSATEPELLLGEWEETLSDDIRKAVMRGTHLDAPGAANLRLSYLAVKLLLRRIQLDRDRGPLPVDEASDCPFYLRAQRAAEDIVHFVQELDESHCCGFWIPANAFTLTSATSFLLRSALRPRNSSAHNNNTPLKLARDMINALQHHRRDFSWDLADNCLGNCSDMLEKIEAGINNNSGPPLSNCEEYPYVDMSVLDSLFTGFGDPFDMDC</sequence>